<keyword evidence="3" id="KW-1185">Reference proteome</keyword>
<protein>
    <submittedName>
        <fullName evidence="2">Uncharacterized protein</fullName>
    </submittedName>
</protein>
<sequence>MSDQRVVAVAEGFTADVFHELLQLAIEGKGKLPGAKQAANQLLAQRSDPEAAVSRMIAQHVAMAGGQGFATNWGGFFVSLLTIPANIAASSFLQARLVSGIAHLRGYEVGDPRVRTAILMVMLGPGAMAHLVSTGVLPSSPLVVATAPVFDARLDGQVSRALLDRALNQVTGKRLGLRLARGIPLVGGGVGAAVDGWSTRAIAIHAMNEFPSRRPRTSSGHAEGAAEASGPAE</sequence>
<dbReference type="EMBL" id="MBQD01000021">
    <property type="protein sequence ID" value="OCL33977.1"/>
    <property type="molecule type" value="Genomic_DNA"/>
</dbReference>
<feature type="region of interest" description="Disordered" evidence="1">
    <location>
        <begin position="211"/>
        <end position="233"/>
    </location>
</feature>
<proteinExistence type="predicted"/>
<evidence type="ECO:0000313" key="3">
    <source>
        <dbReference type="Proteomes" id="UP000093501"/>
    </source>
</evidence>
<reference evidence="3" key="1">
    <citation type="submission" date="2016-07" db="EMBL/GenBank/DDBJ databases">
        <authorList>
            <person name="Florea S."/>
            <person name="Webb J.S."/>
            <person name="Jaromczyk J."/>
            <person name="Schardl C.L."/>
        </authorList>
    </citation>
    <scope>NUCLEOTIDE SEQUENCE [LARGE SCALE GENOMIC DNA]</scope>
    <source>
        <strain evidence="3">IPBSL-7</strain>
    </source>
</reference>
<accession>A0A1C0AMC3</accession>
<dbReference type="AlphaFoldDB" id="A0A1C0AMC3"/>
<evidence type="ECO:0000256" key="1">
    <source>
        <dbReference type="SAM" id="MobiDB-lite"/>
    </source>
</evidence>
<comment type="caution">
    <text evidence="2">The sequence shown here is derived from an EMBL/GenBank/DDBJ whole genome shotgun (WGS) entry which is preliminary data.</text>
</comment>
<evidence type="ECO:0000313" key="2">
    <source>
        <dbReference type="EMBL" id="OCL33977.1"/>
    </source>
</evidence>
<name>A0A1C0AMC3_9ACTN</name>
<feature type="compositionally biased region" description="Low complexity" evidence="1">
    <location>
        <begin position="218"/>
        <end position="233"/>
    </location>
</feature>
<gene>
    <name evidence="2" type="ORF">BCR15_04990</name>
</gene>
<organism evidence="2 3">
    <name type="scientific">Tessaracoccus lapidicaptus</name>
    <dbReference type="NCBI Taxonomy" id="1427523"/>
    <lineage>
        <taxon>Bacteria</taxon>
        <taxon>Bacillati</taxon>
        <taxon>Actinomycetota</taxon>
        <taxon>Actinomycetes</taxon>
        <taxon>Propionibacteriales</taxon>
        <taxon>Propionibacteriaceae</taxon>
        <taxon>Tessaracoccus</taxon>
    </lineage>
</organism>
<dbReference type="RefSeq" id="WP_068751734.1">
    <property type="nucleotide sequence ID" value="NZ_LR214441.1"/>
</dbReference>
<dbReference type="Proteomes" id="UP000093501">
    <property type="component" value="Unassembled WGS sequence"/>
</dbReference>